<evidence type="ECO:0000259" key="9">
    <source>
        <dbReference type="Pfam" id="PF25795"/>
    </source>
</evidence>
<dbReference type="GO" id="GO:0031267">
    <property type="term" value="F:small GTPase binding"/>
    <property type="evidence" value="ECO:0007669"/>
    <property type="project" value="InterPro"/>
</dbReference>
<dbReference type="GO" id="GO:0005643">
    <property type="term" value="C:nuclear pore"/>
    <property type="evidence" value="ECO:0007669"/>
    <property type="project" value="TreeGrafter"/>
</dbReference>
<dbReference type="OrthoDB" id="244158at2759"/>
<evidence type="ECO:0000256" key="3">
    <source>
        <dbReference type="ARBA" id="ARBA00009466"/>
    </source>
</evidence>
<evidence type="ECO:0000256" key="5">
    <source>
        <dbReference type="ARBA" id="ARBA00022490"/>
    </source>
</evidence>
<comment type="subcellular location">
    <subcellularLocation>
        <location evidence="2">Cytoplasm</location>
    </subcellularLocation>
    <subcellularLocation>
        <location evidence="1">Nucleus</location>
    </subcellularLocation>
</comment>
<comment type="caution">
    <text evidence="10">The sequence shown here is derived from an EMBL/GenBank/DDBJ whole genome shotgun (WGS) entry which is preliminary data.</text>
</comment>
<sequence length="1110" mass="121563">MDLAQLPQLEALCERLYTAQSQAERVQVEQMLGVFGQSTEHVPALKAILDNSRSPYAQLLASSSLTKLLSEHSLSPTVRADMKNYFLQYLDSHCPNLEHFVCSSLVQLLCRTAKLGWFDSDTHRAIVDDAKHFLEKNSPAHYLVGLRILNTIVQEMNQATPGRTLTQHRKAAVNFRDTALLRAFQVALLALQELQARRADEKLRAEGLNLALACLSFDFVGTCLDESSEELCTIQVPSSWRPAIEDAATLQLFLDAYSASQPPLSSTALECMVRLASVRRSLFTSEGERFKFLNRLVSASRSILDPAARGRLAQHENFHGLCRLLGRLKTNYQLSELVSVDGYNDWIQSVAQLTIYALQQWEWSGSSCYYLLGLWSRLVSSMPYLKGDSPSLLEGNVPAITQAYVTSRLESVARCAANPTLDDMLDTEDSLAEQLDALPYLMRYQYDRSAQYLATLMDPAIDYFKQAAQQQMAGPQLSLLEGQLTWLVYITGAVIKGRLASSTNADSQETLDGDLASRVFALLRAADEGLHAGRYSERSRQRLDTALLYFLQCFRKVYIGEQVMHSSKVYTRLAERLGLEDHSAVLAVMLAKIGTNLRVYGGSEELVHLSLVLFQELAAGYMSGKLLQKLDAVSSLLAHHTADTYAFLDAPANGRNRTTYYATLGRLLFMEDTPARFRAFVLPLHNTLLQLGQAVAAAPSAAALRQSVPLQRVAGLFRDLRGIAAATATRRTYGFLFEWLYPQHMPTMLRCLEAWADVPALTTPLLKFVAEFCFNKSQRLTFDSSSPNGILLFREVSKVVVTYANAVLAMPPLPGAGSVTAGGGGGPTSNGIATSGSGGGGSAVYDTRYKGIWVCLLALARAMSGNYVNFGVFELYGDPALKDALDAGLRMVLSVPLADLLAFRKLAKAYFALMEVLAAGHAGVLAAQDTRTFVFLMSSLELGLKSLDVSISSSCASAVDNLASFFWRHVASAAAGHPEGAAVGLTGGPGGMGAAASPPHGAQQMAQHIAQHPTLFPELLKTLFEIVLFEECSNQWSLSRPMLALVLINGSMYNEIKAGLIASQPAERQPHLAACLNRLMADVSPSLDPKNKDRFTQNLTVLRHEYRSKT</sequence>
<evidence type="ECO:0000256" key="6">
    <source>
        <dbReference type="ARBA" id="ARBA00022927"/>
    </source>
</evidence>
<evidence type="ECO:0000256" key="4">
    <source>
        <dbReference type="ARBA" id="ARBA00022448"/>
    </source>
</evidence>
<dbReference type="Pfam" id="PF03810">
    <property type="entry name" value="IBN_N"/>
    <property type="match status" value="1"/>
</dbReference>
<evidence type="ECO:0000313" key="11">
    <source>
        <dbReference type="Proteomes" id="UP000612055"/>
    </source>
</evidence>
<dbReference type="PANTHER" id="PTHR12596:SF2">
    <property type="entry name" value="EXPORTIN-7 ISOFORM X1"/>
    <property type="match status" value="1"/>
</dbReference>
<keyword evidence="5" id="KW-0963">Cytoplasm</keyword>
<keyword evidence="7" id="KW-0539">Nucleus</keyword>
<evidence type="ECO:0000313" key="10">
    <source>
        <dbReference type="EMBL" id="KAG2485018.1"/>
    </source>
</evidence>
<dbReference type="GO" id="GO:0006611">
    <property type="term" value="P:protein export from nucleus"/>
    <property type="evidence" value="ECO:0007669"/>
    <property type="project" value="TreeGrafter"/>
</dbReference>
<dbReference type="InterPro" id="IPR044189">
    <property type="entry name" value="XPO4/7-like"/>
</dbReference>
<dbReference type="Gene3D" id="1.25.10.10">
    <property type="entry name" value="Leucine-rich Repeat Variant"/>
    <property type="match status" value="2"/>
</dbReference>
<dbReference type="InterPro" id="IPR001494">
    <property type="entry name" value="Importin-beta_N"/>
</dbReference>
<dbReference type="InterPro" id="IPR057947">
    <property type="entry name" value="TPR_XPO7/RBP17"/>
</dbReference>
<dbReference type="Proteomes" id="UP000612055">
    <property type="component" value="Unassembled WGS sequence"/>
</dbReference>
<dbReference type="AlphaFoldDB" id="A0A835XLJ2"/>
<dbReference type="Pfam" id="PF25795">
    <property type="entry name" value="TPR_XPO7"/>
    <property type="match status" value="1"/>
</dbReference>
<feature type="domain" description="Importin N-terminal" evidence="8">
    <location>
        <begin position="29"/>
        <end position="91"/>
    </location>
</feature>
<dbReference type="PANTHER" id="PTHR12596">
    <property type="entry name" value="EXPORTIN 4,7-RELATED"/>
    <property type="match status" value="1"/>
</dbReference>
<keyword evidence="6" id="KW-0653">Protein transport</keyword>
<dbReference type="EMBL" id="JAEHOE010000137">
    <property type="protein sequence ID" value="KAG2485018.1"/>
    <property type="molecule type" value="Genomic_DNA"/>
</dbReference>
<dbReference type="FunFam" id="1.25.10.10:FF:000158">
    <property type="entry name" value="ARM repeat superfamily protein"/>
    <property type="match status" value="1"/>
</dbReference>
<dbReference type="SUPFAM" id="SSF48371">
    <property type="entry name" value="ARM repeat"/>
    <property type="match status" value="1"/>
</dbReference>
<keyword evidence="11" id="KW-1185">Reference proteome</keyword>
<evidence type="ECO:0000256" key="7">
    <source>
        <dbReference type="ARBA" id="ARBA00023242"/>
    </source>
</evidence>
<dbReference type="InterPro" id="IPR016024">
    <property type="entry name" value="ARM-type_fold"/>
</dbReference>
<keyword evidence="4" id="KW-0813">Transport</keyword>
<reference evidence="10" key="1">
    <citation type="journal article" date="2020" name="bioRxiv">
        <title>Comparative genomics of Chlamydomonas.</title>
        <authorList>
            <person name="Craig R.J."/>
            <person name="Hasan A.R."/>
            <person name="Ness R.W."/>
            <person name="Keightley P.D."/>
        </authorList>
    </citation>
    <scope>NUCLEOTIDE SEQUENCE</scope>
    <source>
        <strain evidence="10">CCAP 11/70</strain>
    </source>
</reference>
<evidence type="ECO:0000259" key="8">
    <source>
        <dbReference type="Pfam" id="PF03810"/>
    </source>
</evidence>
<accession>A0A835XLJ2</accession>
<evidence type="ECO:0000256" key="2">
    <source>
        <dbReference type="ARBA" id="ARBA00004496"/>
    </source>
</evidence>
<feature type="domain" description="Exportin-7/Ran-binding protein 17 TPR repeats" evidence="9">
    <location>
        <begin position="415"/>
        <end position="655"/>
    </location>
</feature>
<dbReference type="GO" id="GO:0005737">
    <property type="term" value="C:cytoplasm"/>
    <property type="evidence" value="ECO:0007669"/>
    <property type="project" value="UniProtKB-SubCell"/>
</dbReference>
<protein>
    <submittedName>
        <fullName evidence="10">Uncharacterized protein</fullName>
    </submittedName>
</protein>
<evidence type="ECO:0000256" key="1">
    <source>
        <dbReference type="ARBA" id="ARBA00004123"/>
    </source>
</evidence>
<gene>
    <name evidence="10" type="ORF">HYH03_016221</name>
</gene>
<dbReference type="GO" id="GO:0005049">
    <property type="term" value="F:nuclear export signal receptor activity"/>
    <property type="evidence" value="ECO:0007669"/>
    <property type="project" value="InterPro"/>
</dbReference>
<dbReference type="InterPro" id="IPR011989">
    <property type="entry name" value="ARM-like"/>
</dbReference>
<comment type="similarity">
    <text evidence="3">Belongs to the exportin family.</text>
</comment>
<proteinExistence type="inferred from homology"/>
<name>A0A835XLJ2_9CHLO</name>
<organism evidence="10 11">
    <name type="scientific">Edaphochlamys debaryana</name>
    <dbReference type="NCBI Taxonomy" id="47281"/>
    <lineage>
        <taxon>Eukaryota</taxon>
        <taxon>Viridiplantae</taxon>
        <taxon>Chlorophyta</taxon>
        <taxon>core chlorophytes</taxon>
        <taxon>Chlorophyceae</taxon>
        <taxon>CS clade</taxon>
        <taxon>Chlamydomonadales</taxon>
        <taxon>Chlamydomonadales incertae sedis</taxon>
        <taxon>Edaphochlamys</taxon>
    </lineage>
</organism>